<feature type="compositionally biased region" description="Basic and acidic residues" evidence="6">
    <location>
        <begin position="325"/>
        <end position="349"/>
    </location>
</feature>
<dbReference type="SUPFAM" id="SSF54928">
    <property type="entry name" value="RNA-binding domain, RBD"/>
    <property type="match status" value="2"/>
</dbReference>
<keyword evidence="2" id="KW-0677">Repeat</keyword>
<dbReference type="Proteomes" id="UP001212997">
    <property type="component" value="Unassembled WGS sequence"/>
</dbReference>
<evidence type="ECO:0000259" key="7">
    <source>
        <dbReference type="PROSITE" id="PS50102"/>
    </source>
</evidence>
<evidence type="ECO:0000256" key="1">
    <source>
        <dbReference type="ARBA" id="ARBA00004123"/>
    </source>
</evidence>
<name>A0AAD5UR11_9APHY</name>
<evidence type="ECO:0000256" key="2">
    <source>
        <dbReference type="ARBA" id="ARBA00022737"/>
    </source>
</evidence>
<proteinExistence type="predicted"/>
<keyword evidence="3 5" id="KW-0694">RNA-binding</keyword>
<dbReference type="GO" id="GO:0003729">
    <property type="term" value="F:mRNA binding"/>
    <property type="evidence" value="ECO:0007669"/>
    <property type="project" value="TreeGrafter"/>
</dbReference>
<feature type="region of interest" description="Disordered" evidence="6">
    <location>
        <begin position="290"/>
        <end position="365"/>
    </location>
</feature>
<evidence type="ECO:0000313" key="8">
    <source>
        <dbReference type="EMBL" id="KAJ3475351.1"/>
    </source>
</evidence>
<comment type="subcellular location">
    <subcellularLocation>
        <location evidence="1">Nucleus</location>
    </subcellularLocation>
</comment>
<dbReference type="GO" id="GO:0005634">
    <property type="term" value="C:nucleus"/>
    <property type="evidence" value="ECO:0007669"/>
    <property type="project" value="UniProtKB-SubCell"/>
</dbReference>
<gene>
    <name evidence="8" type="ORF">NLI96_g11897</name>
</gene>
<sequence length="365" mass="39672">MSSGPTTLGKRKERVDETLNAHGSTLFVSNLPYSATSTDIKTLFSDLGPVRSAFVVTDPTSGSSKGVGYVSFSIREDAVLAFEKVNGDTEGLVLDGRKLRAQWAESKPHKDRNEKDPTGEHTEKKAKQPKHAHTSTPRDPLAIRTIVVSGLPSSIDSKTLWKKVRKYAGAEKVHWPVQKGDEDDPTTAHVLFNNPTNAQDAIAKLHAHVYKGSLLSVTLKKRLDNLAPVKTGTAATKARSIGTTPTNDPTTPSLALPSRASRLIVRNIPFNITEQDLRSVFLPYGPIHSVHIPTSTTQEDAPGSFSRPRTKGYACKWNKSPCWDGGRDGEGQTKEEEAEERGGKNTREGEGEESEVQGQGESGRS</sequence>
<protein>
    <recommendedName>
        <fullName evidence="7">RRM domain-containing protein</fullName>
    </recommendedName>
</protein>
<dbReference type="InterPro" id="IPR051945">
    <property type="entry name" value="RRM_MRD1_RNA_proc_ribogen"/>
</dbReference>
<feature type="domain" description="RRM" evidence="7">
    <location>
        <begin position="261"/>
        <end position="314"/>
    </location>
</feature>
<dbReference type="PANTHER" id="PTHR48039:SF5">
    <property type="entry name" value="RNA-BINDING PROTEIN 28"/>
    <property type="match status" value="1"/>
</dbReference>
<evidence type="ECO:0000256" key="4">
    <source>
        <dbReference type="ARBA" id="ARBA00023242"/>
    </source>
</evidence>
<feature type="region of interest" description="Disordered" evidence="6">
    <location>
        <begin position="103"/>
        <end position="141"/>
    </location>
</feature>
<evidence type="ECO:0000256" key="5">
    <source>
        <dbReference type="PROSITE-ProRule" id="PRU00176"/>
    </source>
</evidence>
<dbReference type="PANTHER" id="PTHR48039">
    <property type="entry name" value="RNA-BINDING MOTIF PROTEIN 14B"/>
    <property type="match status" value="1"/>
</dbReference>
<evidence type="ECO:0000256" key="3">
    <source>
        <dbReference type="ARBA" id="ARBA00022884"/>
    </source>
</evidence>
<reference evidence="8" key="1">
    <citation type="submission" date="2022-07" db="EMBL/GenBank/DDBJ databases">
        <title>Genome Sequence of Physisporinus lineatus.</title>
        <authorList>
            <person name="Buettner E."/>
        </authorList>
    </citation>
    <scope>NUCLEOTIDE SEQUENCE</scope>
    <source>
        <strain evidence="8">VT162</strain>
    </source>
</reference>
<organism evidence="8 9">
    <name type="scientific">Meripilus lineatus</name>
    <dbReference type="NCBI Taxonomy" id="2056292"/>
    <lineage>
        <taxon>Eukaryota</taxon>
        <taxon>Fungi</taxon>
        <taxon>Dikarya</taxon>
        <taxon>Basidiomycota</taxon>
        <taxon>Agaricomycotina</taxon>
        <taxon>Agaricomycetes</taxon>
        <taxon>Polyporales</taxon>
        <taxon>Meripilaceae</taxon>
        <taxon>Meripilus</taxon>
    </lineage>
</organism>
<keyword evidence="4" id="KW-0539">Nucleus</keyword>
<dbReference type="PROSITE" id="PS50102">
    <property type="entry name" value="RRM"/>
    <property type="match status" value="2"/>
</dbReference>
<dbReference type="SMART" id="SM00360">
    <property type="entry name" value="RRM"/>
    <property type="match status" value="3"/>
</dbReference>
<keyword evidence="9" id="KW-1185">Reference proteome</keyword>
<dbReference type="InterPro" id="IPR000504">
    <property type="entry name" value="RRM_dom"/>
</dbReference>
<dbReference type="InterPro" id="IPR012677">
    <property type="entry name" value="Nucleotide-bd_a/b_plait_sf"/>
</dbReference>
<accession>A0AAD5UR11</accession>
<evidence type="ECO:0000313" key="9">
    <source>
        <dbReference type="Proteomes" id="UP001212997"/>
    </source>
</evidence>
<evidence type="ECO:0000256" key="6">
    <source>
        <dbReference type="SAM" id="MobiDB-lite"/>
    </source>
</evidence>
<dbReference type="Gene3D" id="3.30.70.330">
    <property type="match status" value="3"/>
</dbReference>
<dbReference type="Pfam" id="PF00076">
    <property type="entry name" value="RRM_1"/>
    <property type="match status" value="2"/>
</dbReference>
<feature type="domain" description="RRM" evidence="7">
    <location>
        <begin position="24"/>
        <end position="106"/>
    </location>
</feature>
<dbReference type="AlphaFoldDB" id="A0AAD5UR11"/>
<comment type="caution">
    <text evidence="8">The sequence shown here is derived from an EMBL/GenBank/DDBJ whole genome shotgun (WGS) entry which is preliminary data.</text>
</comment>
<feature type="compositionally biased region" description="Basic and acidic residues" evidence="6">
    <location>
        <begin position="106"/>
        <end position="126"/>
    </location>
</feature>
<dbReference type="InterPro" id="IPR035979">
    <property type="entry name" value="RBD_domain_sf"/>
</dbReference>
<dbReference type="EMBL" id="JANAWD010000872">
    <property type="protein sequence ID" value="KAJ3475351.1"/>
    <property type="molecule type" value="Genomic_DNA"/>
</dbReference>